<dbReference type="GO" id="GO:0020037">
    <property type="term" value="F:heme binding"/>
    <property type="evidence" value="ECO:0007669"/>
    <property type="project" value="InterPro"/>
</dbReference>
<evidence type="ECO:0000256" key="2">
    <source>
        <dbReference type="ARBA" id="ARBA00010617"/>
    </source>
</evidence>
<dbReference type="KEGG" id="bbel:109472648"/>
<dbReference type="InterPro" id="IPR001128">
    <property type="entry name" value="Cyt_P450"/>
</dbReference>
<sequence>MAFMSADPREECCSTFFLLLLVVVLLVWQWTWQRRRRWPPGPPALPIVGHLPWLGQKSHRNLTEWSKRYGDIIAVRFGSEDVVVLNSYRAFKEAYMDLSAEFAGRASLPLANMFSDNGKGIIFAPYGDAWKEQRKFVSRVIRHAASNNETVMNQRTGTLVSSILRHQGKPADVQSDVALSIFNVTCSFVFGQCFDPDDVAFQEFVSSLNRISVNLGSLGLSNVFPFLRKVPFLGQADEGLEAEFRELRRFIADQVHKHRLKLDQNNIRGLVDVFLSEIQRRVEGGESAGSFTEGHMMQTVFDVIIAGVDTVLSAFMWLVFYAAKFPALQTAVQEELDRVLGGENVSAAHRRLLPVTEATVMEVLRLATPSPLNFRATTRDVTLLGYRLPEGTWALMNCWSVHRDPQQWAEPDRFDISRFLDGQGRVTTPPAWRPFGIGRRVCLGEQLARLELVVFFAALLQNFTLSLYVPDGAPLPSVEDAVLGVALMPAPFQVRAIPRLRV</sequence>
<keyword evidence="7" id="KW-1133">Transmembrane helix</keyword>
<dbReference type="OrthoDB" id="2789670at2759"/>
<keyword evidence="5 6" id="KW-0349">Heme</keyword>
<dbReference type="InterPro" id="IPR002401">
    <property type="entry name" value="Cyt_P450_E_grp-I"/>
</dbReference>
<keyword evidence="6" id="KW-0560">Oxidoreductase</keyword>
<dbReference type="PRINTS" id="PR00385">
    <property type="entry name" value="P450"/>
</dbReference>
<name>A0A6P4ZAC6_BRABE</name>
<dbReference type="GO" id="GO:0006805">
    <property type="term" value="P:xenobiotic metabolic process"/>
    <property type="evidence" value="ECO:0007669"/>
    <property type="project" value="TreeGrafter"/>
</dbReference>
<protein>
    <submittedName>
        <fullName evidence="9">Cytochrome P450 18a1-like</fullName>
    </submittedName>
</protein>
<dbReference type="GO" id="GO:0005737">
    <property type="term" value="C:cytoplasm"/>
    <property type="evidence" value="ECO:0007669"/>
    <property type="project" value="TreeGrafter"/>
</dbReference>
<keyword evidence="8" id="KW-1185">Reference proteome</keyword>
<evidence type="ECO:0000313" key="8">
    <source>
        <dbReference type="Proteomes" id="UP000515135"/>
    </source>
</evidence>
<dbReference type="Pfam" id="PF00067">
    <property type="entry name" value="p450"/>
    <property type="match status" value="1"/>
</dbReference>
<dbReference type="SUPFAM" id="SSF48264">
    <property type="entry name" value="Cytochrome P450"/>
    <property type="match status" value="1"/>
</dbReference>
<dbReference type="GO" id="GO:0005506">
    <property type="term" value="F:iron ion binding"/>
    <property type="evidence" value="ECO:0007669"/>
    <property type="project" value="InterPro"/>
</dbReference>
<dbReference type="FunFam" id="1.10.630.10:FF:000094">
    <property type="entry name" value="cytochrome P450 2J6-like"/>
    <property type="match status" value="1"/>
</dbReference>
<keyword evidence="7" id="KW-0812">Transmembrane</keyword>
<gene>
    <name evidence="9" type="primary">LOC109472648</name>
</gene>
<comment type="cofactor">
    <cofactor evidence="1 5">
        <name>heme</name>
        <dbReference type="ChEBI" id="CHEBI:30413"/>
    </cofactor>
</comment>
<accession>A0A6P4ZAC6</accession>
<dbReference type="GeneID" id="109472648"/>
<keyword evidence="7" id="KW-0472">Membrane</keyword>
<keyword evidence="6" id="KW-0503">Monooxygenase</keyword>
<dbReference type="GO" id="GO:0006082">
    <property type="term" value="P:organic acid metabolic process"/>
    <property type="evidence" value="ECO:0007669"/>
    <property type="project" value="TreeGrafter"/>
</dbReference>
<dbReference type="PROSITE" id="PS00086">
    <property type="entry name" value="CYTOCHROME_P450"/>
    <property type="match status" value="1"/>
</dbReference>
<dbReference type="InterPro" id="IPR017972">
    <property type="entry name" value="Cyt_P450_CS"/>
</dbReference>
<evidence type="ECO:0000256" key="1">
    <source>
        <dbReference type="ARBA" id="ARBA00001971"/>
    </source>
</evidence>
<dbReference type="Proteomes" id="UP000515135">
    <property type="component" value="Unplaced"/>
</dbReference>
<dbReference type="Gene3D" id="1.10.630.10">
    <property type="entry name" value="Cytochrome P450"/>
    <property type="match status" value="1"/>
</dbReference>
<dbReference type="AlphaFoldDB" id="A0A6P4ZAC6"/>
<dbReference type="PANTHER" id="PTHR24300">
    <property type="entry name" value="CYTOCHROME P450 508A4-RELATED"/>
    <property type="match status" value="1"/>
</dbReference>
<evidence type="ECO:0000256" key="6">
    <source>
        <dbReference type="RuleBase" id="RU000461"/>
    </source>
</evidence>
<dbReference type="GO" id="GO:0008395">
    <property type="term" value="F:steroid hydroxylase activity"/>
    <property type="evidence" value="ECO:0007669"/>
    <property type="project" value="TreeGrafter"/>
</dbReference>
<evidence type="ECO:0000256" key="5">
    <source>
        <dbReference type="PIRSR" id="PIRSR602401-1"/>
    </source>
</evidence>
<dbReference type="InterPro" id="IPR050182">
    <property type="entry name" value="Cytochrome_P450_fam2"/>
</dbReference>
<dbReference type="PANTHER" id="PTHR24300:SF397">
    <property type="entry name" value="CYTOCHROME P450 2U1"/>
    <property type="match status" value="1"/>
</dbReference>
<keyword evidence="4 5" id="KW-0408">Iron</keyword>
<comment type="similarity">
    <text evidence="2 6">Belongs to the cytochrome P450 family.</text>
</comment>
<proteinExistence type="inferred from homology"/>
<evidence type="ECO:0000313" key="9">
    <source>
        <dbReference type="RefSeq" id="XP_019628042.1"/>
    </source>
</evidence>
<organism evidence="8 9">
    <name type="scientific">Branchiostoma belcheri</name>
    <name type="common">Amphioxus</name>
    <dbReference type="NCBI Taxonomy" id="7741"/>
    <lineage>
        <taxon>Eukaryota</taxon>
        <taxon>Metazoa</taxon>
        <taxon>Chordata</taxon>
        <taxon>Cephalochordata</taxon>
        <taxon>Leptocardii</taxon>
        <taxon>Amphioxiformes</taxon>
        <taxon>Branchiostomatidae</taxon>
        <taxon>Branchiostoma</taxon>
    </lineage>
</organism>
<dbReference type="GO" id="GO:0016712">
    <property type="term" value="F:oxidoreductase activity, acting on paired donors, with incorporation or reduction of molecular oxygen, reduced flavin or flavoprotein as one donor, and incorporation of one atom of oxygen"/>
    <property type="evidence" value="ECO:0007669"/>
    <property type="project" value="TreeGrafter"/>
</dbReference>
<feature type="binding site" description="axial binding residue" evidence="5">
    <location>
        <position position="442"/>
    </location>
    <ligand>
        <name>heme</name>
        <dbReference type="ChEBI" id="CHEBI:30413"/>
    </ligand>
    <ligandPart>
        <name>Fe</name>
        <dbReference type="ChEBI" id="CHEBI:18248"/>
    </ligandPart>
</feature>
<keyword evidence="3 5" id="KW-0479">Metal-binding</keyword>
<dbReference type="PRINTS" id="PR00463">
    <property type="entry name" value="EP450I"/>
</dbReference>
<feature type="transmembrane region" description="Helical" evidence="7">
    <location>
        <begin position="12"/>
        <end position="32"/>
    </location>
</feature>
<evidence type="ECO:0000256" key="7">
    <source>
        <dbReference type="SAM" id="Phobius"/>
    </source>
</evidence>
<dbReference type="InterPro" id="IPR036396">
    <property type="entry name" value="Cyt_P450_sf"/>
</dbReference>
<evidence type="ECO:0000256" key="4">
    <source>
        <dbReference type="ARBA" id="ARBA00023004"/>
    </source>
</evidence>
<evidence type="ECO:0000256" key="3">
    <source>
        <dbReference type="ARBA" id="ARBA00022723"/>
    </source>
</evidence>
<dbReference type="RefSeq" id="XP_019628042.1">
    <property type="nucleotide sequence ID" value="XM_019772483.1"/>
</dbReference>
<reference evidence="9" key="1">
    <citation type="submission" date="2025-08" db="UniProtKB">
        <authorList>
            <consortium name="RefSeq"/>
        </authorList>
    </citation>
    <scope>IDENTIFICATION</scope>
    <source>
        <tissue evidence="9">Gonad</tissue>
    </source>
</reference>